<dbReference type="Pfam" id="PF00085">
    <property type="entry name" value="Thioredoxin"/>
    <property type="match status" value="1"/>
</dbReference>
<evidence type="ECO:0000256" key="1">
    <source>
        <dbReference type="ARBA" id="ARBA00008987"/>
    </source>
</evidence>
<evidence type="ECO:0000256" key="6">
    <source>
        <dbReference type="NCBIfam" id="TIGR01068"/>
    </source>
</evidence>
<dbReference type="SUPFAM" id="SSF52833">
    <property type="entry name" value="Thioredoxin-like"/>
    <property type="match status" value="1"/>
</dbReference>
<dbReference type="PROSITE" id="PS00194">
    <property type="entry name" value="THIOREDOXIN_1"/>
    <property type="match status" value="1"/>
</dbReference>
<dbReference type="PANTHER" id="PTHR45663">
    <property type="entry name" value="GEO12009P1"/>
    <property type="match status" value="1"/>
</dbReference>
<dbReference type="GO" id="GO:0015035">
    <property type="term" value="F:protein-disulfide reductase activity"/>
    <property type="evidence" value="ECO:0007669"/>
    <property type="project" value="UniProtKB-UniRule"/>
</dbReference>
<dbReference type="FunFam" id="3.40.30.10:FF:000001">
    <property type="entry name" value="Thioredoxin"/>
    <property type="match status" value="1"/>
</dbReference>
<dbReference type="SUPFAM" id="SSF48452">
    <property type="entry name" value="TPR-like"/>
    <property type="match status" value="1"/>
</dbReference>
<dbReference type="InterPro" id="IPR017937">
    <property type="entry name" value="Thioredoxin_CS"/>
</dbReference>
<dbReference type="PRINTS" id="PR00421">
    <property type="entry name" value="THIOREDOXIN"/>
</dbReference>
<dbReference type="PANTHER" id="PTHR45663:SF11">
    <property type="entry name" value="GEO12009P1"/>
    <property type="match status" value="1"/>
</dbReference>
<dbReference type="NCBIfam" id="TIGR01068">
    <property type="entry name" value="thioredoxin"/>
    <property type="match status" value="1"/>
</dbReference>
<keyword evidence="5" id="KW-0676">Redox-active center</keyword>
<comment type="similarity">
    <text evidence="1">Belongs to the thioredoxin family.</text>
</comment>
<dbReference type="InterPro" id="IPR005746">
    <property type="entry name" value="Thioredoxin"/>
</dbReference>
<evidence type="ECO:0000313" key="8">
    <source>
        <dbReference type="EMBL" id="AZS52269.1"/>
    </source>
</evidence>
<sequence>MNEPILMIDVTVENFNQVVIEGSSSKPVLIDFWADWCEPCKTLTPLLEEIVASYQGELVLAKINCDEQQQIVAQFGVRSLPTVVLFKDGQPIDGFTGASTESIIRKMLEKHVQLPEVQGSELDQAKALYDANKVEQAKKILQSSLDVDNKNMSALILYARCLADMGELGEAETILSSVSEEDYKKELAAAKALLAFLREAQSFSETDITVLQKRYQEQPNDELTYQLAINFVLQKQYEKAMELLFSLFIHNSNYQEGIPRKALIQLFELIGADDPHVINYRRKLYQALY</sequence>
<evidence type="ECO:0000259" key="7">
    <source>
        <dbReference type="PROSITE" id="PS51352"/>
    </source>
</evidence>
<organism evidence="8 9">
    <name type="scientific">Entomomonas moraniae</name>
    <dbReference type="NCBI Taxonomy" id="2213226"/>
    <lineage>
        <taxon>Bacteria</taxon>
        <taxon>Pseudomonadati</taxon>
        <taxon>Pseudomonadota</taxon>
        <taxon>Gammaproteobacteria</taxon>
        <taxon>Pseudomonadales</taxon>
        <taxon>Pseudomonadaceae</taxon>
        <taxon>Entomomonas</taxon>
    </lineage>
</organism>
<dbReference type="Pfam" id="PF14559">
    <property type="entry name" value="TPR_19"/>
    <property type="match status" value="1"/>
</dbReference>
<proteinExistence type="inferred from homology"/>
<dbReference type="Gene3D" id="1.25.40.10">
    <property type="entry name" value="Tetratricopeptide repeat domain"/>
    <property type="match status" value="2"/>
</dbReference>
<dbReference type="Proteomes" id="UP000273143">
    <property type="component" value="Chromosome"/>
</dbReference>
<dbReference type="InterPro" id="IPR013766">
    <property type="entry name" value="Thioredoxin_domain"/>
</dbReference>
<dbReference type="AlphaFoldDB" id="A0A3Q9JLG7"/>
<keyword evidence="3" id="KW-0249">Electron transport</keyword>
<feature type="domain" description="Thioredoxin" evidence="7">
    <location>
        <begin position="6"/>
        <end position="113"/>
    </location>
</feature>
<dbReference type="CDD" id="cd02956">
    <property type="entry name" value="ybbN"/>
    <property type="match status" value="1"/>
</dbReference>
<keyword evidence="2" id="KW-0813">Transport</keyword>
<dbReference type="GO" id="GO:0006950">
    <property type="term" value="P:response to stress"/>
    <property type="evidence" value="ECO:0007669"/>
    <property type="project" value="UniProtKB-ARBA"/>
</dbReference>
<dbReference type="Pfam" id="PF14561">
    <property type="entry name" value="TPR_20"/>
    <property type="match status" value="1"/>
</dbReference>
<name>A0A3Q9JLG7_9GAMM</name>
<gene>
    <name evidence="8" type="primary">trxA</name>
    <name evidence="8" type="ORF">DM558_13955</name>
</gene>
<dbReference type="EMBL" id="CP029822">
    <property type="protein sequence ID" value="AZS52269.1"/>
    <property type="molecule type" value="Genomic_DNA"/>
</dbReference>
<keyword evidence="4" id="KW-1015">Disulfide bond</keyword>
<evidence type="ECO:0000313" key="9">
    <source>
        <dbReference type="Proteomes" id="UP000273143"/>
    </source>
</evidence>
<dbReference type="InterPro" id="IPR036249">
    <property type="entry name" value="Thioredoxin-like_sf"/>
</dbReference>
<dbReference type="Gene3D" id="3.40.30.10">
    <property type="entry name" value="Glutaredoxin"/>
    <property type="match status" value="1"/>
</dbReference>
<dbReference type="PROSITE" id="PS51352">
    <property type="entry name" value="THIOREDOXIN_2"/>
    <property type="match status" value="1"/>
</dbReference>
<evidence type="ECO:0000256" key="4">
    <source>
        <dbReference type="ARBA" id="ARBA00023157"/>
    </source>
</evidence>
<keyword evidence="9" id="KW-1185">Reference proteome</keyword>
<dbReference type="KEGG" id="emo:DM558_13955"/>
<protein>
    <recommendedName>
        <fullName evidence="6">Thioredoxin</fullName>
    </recommendedName>
</protein>
<dbReference type="GO" id="GO:0005737">
    <property type="term" value="C:cytoplasm"/>
    <property type="evidence" value="ECO:0007669"/>
    <property type="project" value="TreeGrafter"/>
</dbReference>
<evidence type="ECO:0000256" key="3">
    <source>
        <dbReference type="ARBA" id="ARBA00022982"/>
    </source>
</evidence>
<dbReference type="InterPro" id="IPR011990">
    <property type="entry name" value="TPR-like_helical_dom_sf"/>
</dbReference>
<evidence type="ECO:0000256" key="2">
    <source>
        <dbReference type="ARBA" id="ARBA00022448"/>
    </source>
</evidence>
<evidence type="ECO:0000256" key="5">
    <source>
        <dbReference type="ARBA" id="ARBA00023284"/>
    </source>
</evidence>
<reference evidence="9" key="1">
    <citation type="submission" date="2018-06" db="EMBL/GenBank/DDBJ databases">
        <title>Complete genome of Pseudomonas insecticola strain QZS01.</title>
        <authorList>
            <person name="Wang J."/>
            <person name="Su Q."/>
        </authorList>
    </citation>
    <scope>NUCLEOTIDE SEQUENCE [LARGE SCALE GENOMIC DNA]</scope>
    <source>
        <strain evidence="9">QZS01</strain>
    </source>
</reference>
<accession>A0A3Q9JLG7</accession>